<dbReference type="AlphaFoldDB" id="A0A1M5BE29"/>
<evidence type="ECO:0000313" key="5">
    <source>
        <dbReference type="EMBL" id="SHF40781.1"/>
    </source>
</evidence>
<comment type="subcellular location">
    <subcellularLocation>
        <location evidence="1">Cytoplasm</location>
    </subcellularLocation>
</comment>
<proteinExistence type="predicted"/>
<protein>
    <submittedName>
        <fullName evidence="5">Phosphocarrier protein</fullName>
    </submittedName>
</protein>
<dbReference type="SUPFAM" id="SSF55594">
    <property type="entry name" value="HPr-like"/>
    <property type="match status" value="1"/>
</dbReference>
<name>A0A1M5BE29_9CLOT</name>
<evidence type="ECO:0000256" key="2">
    <source>
        <dbReference type="ARBA" id="ARBA00022490"/>
    </source>
</evidence>
<feature type="domain" description="HPr" evidence="4">
    <location>
        <begin position="1"/>
        <end position="86"/>
    </location>
</feature>
<dbReference type="Proteomes" id="UP000184423">
    <property type="component" value="Unassembled WGS sequence"/>
</dbReference>
<sequence length="86" mass="9316">MMEKKIVIQNETGIHARPAGIIVKEAAKFKSAITIEKSGKEYNAKSIMSLMTMAAKKGEEIVIKANGEDEAQAIEALTNLILNGLE</sequence>
<dbReference type="RefSeq" id="WP_027308403.1">
    <property type="nucleotide sequence ID" value="NZ_FQVG01000069.1"/>
</dbReference>
<organism evidence="5 6">
    <name type="scientific">Caloramator proteoclasticus DSM 10124</name>
    <dbReference type="NCBI Taxonomy" id="1121262"/>
    <lineage>
        <taxon>Bacteria</taxon>
        <taxon>Bacillati</taxon>
        <taxon>Bacillota</taxon>
        <taxon>Clostridia</taxon>
        <taxon>Eubacteriales</taxon>
        <taxon>Clostridiaceae</taxon>
        <taxon>Caloramator</taxon>
    </lineage>
</organism>
<reference evidence="6" key="1">
    <citation type="submission" date="2016-11" db="EMBL/GenBank/DDBJ databases">
        <authorList>
            <person name="Varghese N."/>
            <person name="Submissions S."/>
        </authorList>
    </citation>
    <scope>NUCLEOTIDE SEQUENCE [LARGE SCALE GENOMIC DNA]</scope>
    <source>
        <strain evidence="6">DSM 10124</strain>
    </source>
</reference>
<accession>A0A1M5BE29</accession>
<dbReference type="GO" id="GO:0009401">
    <property type="term" value="P:phosphoenolpyruvate-dependent sugar phosphotransferase system"/>
    <property type="evidence" value="ECO:0007669"/>
    <property type="project" value="UniProtKB-KW"/>
</dbReference>
<gene>
    <name evidence="5" type="ORF">SAMN02746091_02461</name>
</gene>
<evidence type="ECO:0000313" key="6">
    <source>
        <dbReference type="Proteomes" id="UP000184423"/>
    </source>
</evidence>
<evidence type="ECO:0000256" key="3">
    <source>
        <dbReference type="ARBA" id="ARBA00022683"/>
    </source>
</evidence>
<dbReference type="EMBL" id="FQVG01000069">
    <property type="protein sequence ID" value="SHF40781.1"/>
    <property type="molecule type" value="Genomic_DNA"/>
</dbReference>
<dbReference type="PANTHER" id="PTHR33705:SF2">
    <property type="entry name" value="PHOSPHOCARRIER PROTEIN NPR"/>
    <property type="match status" value="1"/>
</dbReference>
<dbReference type="InterPro" id="IPR002114">
    <property type="entry name" value="PTS_HPr_Ser_P_site"/>
</dbReference>
<dbReference type="Pfam" id="PF00381">
    <property type="entry name" value="PTS-HPr"/>
    <property type="match status" value="1"/>
</dbReference>
<dbReference type="PROSITE" id="PS51350">
    <property type="entry name" value="PTS_HPR_DOM"/>
    <property type="match status" value="1"/>
</dbReference>
<dbReference type="InterPro" id="IPR035895">
    <property type="entry name" value="HPr-like_sf"/>
</dbReference>
<dbReference type="InterPro" id="IPR000032">
    <property type="entry name" value="HPr-like"/>
</dbReference>
<keyword evidence="2" id="KW-0963">Cytoplasm</keyword>
<dbReference type="CDD" id="cd00367">
    <property type="entry name" value="PTS-HPr_like"/>
    <property type="match status" value="1"/>
</dbReference>
<evidence type="ECO:0000256" key="1">
    <source>
        <dbReference type="ARBA" id="ARBA00004496"/>
    </source>
</evidence>
<dbReference type="PANTHER" id="PTHR33705">
    <property type="entry name" value="PHOSPHOCARRIER PROTEIN HPR"/>
    <property type="match status" value="1"/>
</dbReference>
<dbReference type="PROSITE" id="PS00589">
    <property type="entry name" value="PTS_HPR_SER"/>
    <property type="match status" value="1"/>
</dbReference>
<keyword evidence="3" id="KW-0598">Phosphotransferase system</keyword>
<dbReference type="NCBIfam" id="TIGR01003">
    <property type="entry name" value="PTS_HPr_family"/>
    <property type="match status" value="1"/>
</dbReference>
<dbReference type="Gene3D" id="3.30.1340.10">
    <property type="entry name" value="HPr-like"/>
    <property type="match status" value="1"/>
</dbReference>
<dbReference type="PRINTS" id="PR00107">
    <property type="entry name" value="PHOSPHOCPHPR"/>
</dbReference>
<dbReference type="GO" id="GO:0005737">
    <property type="term" value="C:cytoplasm"/>
    <property type="evidence" value="ECO:0007669"/>
    <property type="project" value="UniProtKB-SubCell"/>
</dbReference>
<evidence type="ECO:0000259" key="4">
    <source>
        <dbReference type="PROSITE" id="PS51350"/>
    </source>
</evidence>
<dbReference type="InterPro" id="IPR050399">
    <property type="entry name" value="HPr"/>
</dbReference>
<keyword evidence="6" id="KW-1185">Reference proteome</keyword>